<reference evidence="1" key="1">
    <citation type="submission" date="2018-11" db="EMBL/GenBank/DDBJ databases">
        <authorList>
            <consortium name="Pathogen Informatics"/>
        </authorList>
    </citation>
    <scope>NUCLEOTIDE SEQUENCE</scope>
</reference>
<organism evidence="1 2">
    <name type="scientific">Protopolystoma xenopodis</name>
    <dbReference type="NCBI Taxonomy" id="117903"/>
    <lineage>
        <taxon>Eukaryota</taxon>
        <taxon>Metazoa</taxon>
        <taxon>Spiralia</taxon>
        <taxon>Lophotrochozoa</taxon>
        <taxon>Platyhelminthes</taxon>
        <taxon>Monogenea</taxon>
        <taxon>Polyopisthocotylea</taxon>
        <taxon>Polystomatidea</taxon>
        <taxon>Polystomatidae</taxon>
        <taxon>Protopolystoma</taxon>
    </lineage>
</organism>
<dbReference type="Proteomes" id="UP000784294">
    <property type="component" value="Unassembled WGS sequence"/>
</dbReference>
<evidence type="ECO:0000313" key="2">
    <source>
        <dbReference type="Proteomes" id="UP000784294"/>
    </source>
</evidence>
<comment type="caution">
    <text evidence="1">The sequence shown here is derived from an EMBL/GenBank/DDBJ whole genome shotgun (WGS) entry which is preliminary data.</text>
</comment>
<keyword evidence="2" id="KW-1185">Reference proteome</keyword>
<dbReference type="AlphaFoldDB" id="A0A448XIW4"/>
<evidence type="ECO:0000313" key="1">
    <source>
        <dbReference type="EMBL" id="VEL37735.1"/>
    </source>
</evidence>
<protein>
    <submittedName>
        <fullName evidence="1">Uncharacterized protein</fullName>
    </submittedName>
</protein>
<proteinExistence type="predicted"/>
<gene>
    <name evidence="1" type="ORF">PXEA_LOCUS31175</name>
</gene>
<sequence>MDFVQMGGWNGLTLLTIFSDSAPEVILSTPSFLPVCPMLPSFRVEVSFVSARAPRGGCLLLLTHVRATLELMRAFEFGRIMVRAPLPTDTSGPLVRQLARTNAPDFTLRRHRDSNLPLRVGLGLEPMCDRPEGPQRHMVINRQASNGAMHESLESIKHGITVLVISRDYRYYPIRISDKHL</sequence>
<dbReference type="EMBL" id="CAAALY010255835">
    <property type="protein sequence ID" value="VEL37735.1"/>
    <property type="molecule type" value="Genomic_DNA"/>
</dbReference>
<accession>A0A448XIW4</accession>
<name>A0A448XIW4_9PLAT</name>